<reference evidence="1 2" key="2">
    <citation type="journal article" date="2022" name="Mol. Ecol. Resour.">
        <title>The genomes of chicory, endive, great burdock and yacon provide insights into Asteraceae paleo-polyploidization history and plant inulin production.</title>
        <authorList>
            <person name="Fan W."/>
            <person name="Wang S."/>
            <person name="Wang H."/>
            <person name="Wang A."/>
            <person name="Jiang F."/>
            <person name="Liu H."/>
            <person name="Zhao H."/>
            <person name="Xu D."/>
            <person name="Zhang Y."/>
        </authorList>
    </citation>
    <scope>NUCLEOTIDE SEQUENCE [LARGE SCALE GENOMIC DNA]</scope>
    <source>
        <strain evidence="2">cv. Yunnan</strain>
        <tissue evidence="1">Leaves</tissue>
    </source>
</reference>
<comment type="caution">
    <text evidence="1">The sequence shown here is derived from an EMBL/GenBank/DDBJ whole genome shotgun (WGS) entry which is preliminary data.</text>
</comment>
<dbReference type="Proteomes" id="UP001056120">
    <property type="component" value="Linkage Group LG27"/>
</dbReference>
<sequence length="134" mass="15645">MPRCKIDTDTDTVTDNSCKVCLERKARKKKCESSFRKYGNKIFGESTSHKAEAYVKPEVDKNICRDIFCKDHYEKPIIMPSSINNMQPPQPLFPPPMMPFYHQQRSMYSPAPPMYPQHRMLQYGYPSWGRGYGV</sequence>
<protein>
    <submittedName>
        <fullName evidence="1">Uncharacterized protein</fullName>
    </submittedName>
</protein>
<name>A0ACB8YTH5_9ASTR</name>
<accession>A0ACB8YTH5</accession>
<reference evidence="2" key="1">
    <citation type="journal article" date="2022" name="Mol. Ecol. Resour.">
        <title>The genomes of chicory, endive, great burdock and yacon provide insights into Asteraceae palaeo-polyploidization history and plant inulin production.</title>
        <authorList>
            <person name="Fan W."/>
            <person name="Wang S."/>
            <person name="Wang H."/>
            <person name="Wang A."/>
            <person name="Jiang F."/>
            <person name="Liu H."/>
            <person name="Zhao H."/>
            <person name="Xu D."/>
            <person name="Zhang Y."/>
        </authorList>
    </citation>
    <scope>NUCLEOTIDE SEQUENCE [LARGE SCALE GENOMIC DNA]</scope>
    <source>
        <strain evidence="2">cv. Yunnan</strain>
    </source>
</reference>
<dbReference type="EMBL" id="CM042044">
    <property type="protein sequence ID" value="KAI3688380.1"/>
    <property type="molecule type" value="Genomic_DNA"/>
</dbReference>
<evidence type="ECO:0000313" key="1">
    <source>
        <dbReference type="EMBL" id="KAI3688380.1"/>
    </source>
</evidence>
<proteinExistence type="predicted"/>
<gene>
    <name evidence="1" type="ORF">L1987_82092</name>
</gene>
<organism evidence="1 2">
    <name type="scientific">Smallanthus sonchifolius</name>
    <dbReference type="NCBI Taxonomy" id="185202"/>
    <lineage>
        <taxon>Eukaryota</taxon>
        <taxon>Viridiplantae</taxon>
        <taxon>Streptophyta</taxon>
        <taxon>Embryophyta</taxon>
        <taxon>Tracheophyta</taxon>
        <taxon>Spermatophyta</taxon>
        <taxon>Magnoliopsida</taxon>
        <taxon>eudicotyledons</taxon>
        <taxon>Gunneridae</taxon>
        <taxon>Pentapetalae</taxon>
        <taxon>asterids</taxon>
        <taxon>campanulids</taxon>
        <taxon>Asterales</taxon>
        <taxon>Asteraceae</taxon>
        <taxon>Asteroideae</taxon>
        <taxon>Heliantheae alliance</taxon>
        <taxon>Millerieae</taxon>
        <taxon>Smallanthus</taxon>
    </lineage>
</organism>
<keyword evidence="2" id="KW-1185">Reference proteome</keyword>
<evidence type="ECO:0000313" key="2">
    <source>
        <dbReference type="Proteomes" id="UP001056120"/>
    </source>
</evidence>